<evidence type="ECO:0000313" key="3">
    <source>
        <dbReference type="Proteomes" id="UP000035425"/>
    </source>
</evidence>
<name>A0ABR5F018_9ACTN</name>
<proteinExistence type="predicted"/>
<evidence type="ECO:0000256" key="1">
    <source>
        <dbReference type="SAM" id="MobiDB-lite"/>
    </source>
</evidence>
<dbReference type="RefSeq" id="WP_047224644.1">
    <property type="nucleotide sequence ID" value="NZ_JWIO01000044.1"/>
</dbReference>
<gene>
    <name evidence="2" type="ORF">FrCorBMG51_20480</name>
</gene>
<comment type="caution">
    <text evidence="2">The sequence shown here is derived from an EMBL/GenBank/DDBJ whole genome shotgun (WGS) entry which is preliminary data.</text>
</comment>
<dbReference type="EMBL" id="JWIO01000044">
    <property type="protein sequence ID" value="KLL10073.1"/>
    <property type="molecule type" value="Genomic_DNA"/>
</dbReference>
<reference evidence="2 3" key="1">
    <citation type="submission" date="2014-12" db="EMBL/GenBank/DDBJ databases">
        <title>Frankia sp. BMG5.1 draft genome.</title>
        <authorList>
            <person name="Gtari M."/>
            <person name="Ghodhbane-Gtari F."/>
            <person name="Nouioui I."/>
            <person name="Ktari A."/>
            <person name="Hezbri K."/>
            <person name="Mimouni W."/>
            <person name="Sbissi I."/>
            <person name="Ayari A."/>
            <person name="Yamanaka T."/>
            <person name="Normand P."/>
            <person name="Tisa L.S."/>
            <person name="Boudabous A."/>
        </authorList>
    </citation>
    <scope>NUCLEOTIDE SEQUENCE [LARGE SCALE GENOMIC DNA]</scope>
    <source>
        <strain evidence="2 3">BMG5.1</strain>
    </source>
</reference>
<dbReference type="Proteomes" id="UP000035425">
    <property type="component" value="Unassembled WGS sequence"/>
</dbReference>
<accession>A0ABR5F018</accession>
<evidence type="ECO:0008006" key="4">
    <source>
        <dbReference type="Google" id="ProtNLM"/>
    </source>
</evidence>
<keyword evidence="3" id="KW-1185">Reference proteome</keyword>
<feature type="region of interest" description="Disordered" evidence="1">
    <location>
        <begin position="47"/>
        <end position="138"/>
    </location>
</feature>
<feature type="compositionally biased region" description="Low complexity" evidence="1">
    <location>
        <begin position="78"/>
        <end position="89"/>
    </location>
</feature>
<sequence length="138" mass="13818">MTVDVPDDVQAARAQVERLPTLPVSAHVAVFEEVHRLLDGVLADLDGLATAPPRPADGDGPVRGPDPRGRDAVPPSRAPGLPGPHQQGPGPRPPGPGVPRPQPPGPDAPRPQPPGAGGPRPGGPRPGPPPGAPGRAPA</sequence>
<evidence type="ECO:0000313" key="2">
    <source>
        <dbReference type="EMBL" id="KLL10073.1"/>
    </source>
</evidence>
<protein>
    <recommendedName>
        <fullName evidence="4">Translation initiation factor IF-2</fullName>
    </recommendedName>
</protein>
<feature type="compositionally biased region" description="Pro residues" evidence="1">
    <location>
        <begin position="90"/>
        <end position="132"/>
    </location>
</feature>
<organism evidence="2 3">
    <name type="scientific">Protofrankia coriariae</name>
    <dbReference type="NCBI Taxonomy" id="1562887"/>
    <lineage>
        <taxon>Bacteria</taxon>
        <taxon>Bacillati</taxon>
        <taxon>Actinomycetota</taxon>
        <taxon>Actinomycetes</taxon>
        <taxon>Frankiales</taxon>
        <taxon>Frankiaceae</taxon>
        <taxon>Protofrankia</taxon>
    </lineage>
</organism>